<dbReference type="EMBL" id="JAHUTJ010041809">
    <property type="protein sequence ID" value="MED6280558.1"/>
    <property type="molecule type" value="Genomic_DNA"/>
</dbReference>
<dbReference type="Pfam" id="PF00096">
    <property type="entry name" value="zf-C2H2"/>
    <property type="match status" value="1"/>
</dbReference>
<name>A0ABU7E331_9TELE</name>
<dbReference type="Gene3D" id="3.30.160.60">
    <property type="entry name" value="Classic Zinc Finger"/>
    <property type="match status" value="2"/>
</dbReference>
<accession>A0ABU7E331</accession>
<dbReference type="InterPro" id="IPR036236">
    <property type="entry name" value="Znf_C2H2_sf"/>
</dbReference>
<dbReference type="PANTHER" id="PTHR24388:SF53">
    <property type="entry name" value="CHORION TRANSCRIPTION FACTOR CF2-RELATED"/>
    <property type="match status" value="1"/>
</dbReference>
<dbReference type="SMART" id="SM00355">
    <property type="entry name" value="ZnF_C2H2"/>
    <property type="match status" value="2"/>
</dbReference>
<evidence type="ECO:0000256" key="2">
    <source>
        <dbReference type="ARBA" id="ARBA00022737"/>
    </source>
</evidence>
<comment type="caution">
    <text evidence="9">The sequence shown here is derived from an EMBL/GenBank/DDBJ whole genome shotgun (WGS) entry which is preliminary data.</text>
</comment>
<evidence type="ECO:0000259" key="8">
    <source>
        <dbReference type="PROSITE" id="PS50157"/>
    </source>
</evidence>
<evidence type="ECO:0000313" key="9">
    <source>
        <dbReference type="EMBL" id="MED6280558.1"/>
    </source>
</evidence>
<evidence type="ECO:0000256" key="3">
    <source>
        <dbReference type="ARBA" id="ARBA00022771"/>
    </source>
</evidence>
<reference evidence="9 10" key="1">
    <citation type="submission" date="2021-06" db="EMBL/GenBank/DDBJ databases">
        <authorList>
            <person name="Palmer J.M."/>
        </authorList>
    </citation>
    <scope>NUCLEOTIDE SEQUENCE [LARGE SCALE GENOMIC DNA]</scope>
    <source>
        <strain evidence="9 10">CL_MEX2019</strain>
        <tissue evidence="9">Muscle</tissue>
    </source>
</reference>
<feature type="region of interest" description="Disordered" evidence="7">
    <location>
        <begin position="1"/>
        <end position="50"/>
    </location>
</feature>
<dbReference type="InterPro" id="IPR050527">
    <property type="entry name" value="Snail/Krueppel_Znf"/>
</dbReference>
<gene>
    <name evidence="9" type="ORF">CHARACLAT_012015</name>
</gene>
<protein>
    <recommendedName>
        <fullName evidence="8">C2H2-type domain-containing protein</fullName>
    </recommendedName>
</protein>
<dbReference type="InterPro" id="IPR013087">
    <property type="entry name" value="Znf_C2H2_type"/>
</dbReference>
<keyword evidence="4" id="KW-0862">Zinc</keyword>
<evidence type="ECO:0000313" key="10">
    <source>
        <dbReference type="Proteomes" id="UP001352852"/>
    </source>
</evidence>
<dbReference type="Proteomes" id="UP001352852">
    <property type="component" value="Unassembled WGS sequence"/>
</dbReference>
<keyword evidence="10" id="KW-1185">Reference proteome</keyword>
<proteinExistence type="predicted"/>
<keyword evidence="2" id="KW-0677">Repeat</keyword>
<feature type="compositionally biased region" description="Basic and acidic residues" evidence="7">
    <location>
        <begin position="35"/>
        <end position="49"/>
    </location>
</feature>
<evidence type="ECO:0000256" key="1">
    <source>
        <dbReference type="ARBA" id="ARBA00022723"/>
    </source>
</evidence>
<keyword evidence="1" id="KW-0479">Metal-binding</keyword>
<evidence type="ECO:0000256" key="6">
    <source>
        <dbReference type="PROSITE-ProRule" id="PRU00042"/>
    </source>
</evidence>
<dbReference type="SUPFAM" id="SSF57667">
    <property type="entry name" value="beta-beta-alpha zinc fingers"/>
    <property type="match status" value="1"/>
</dbReference>
<evidence type="ECO:0000256" key="5">
    <source>
        <dbReference type="ARBA" id="ARBA00023242"/>
    </source>
</evidence>
<dbReference type="PROSITE" id="PS50157">
    <property type="entry name" value="ZINC_FINGER_C2H2_2"/>
    <property type="match status" value="1"/>
</dbReference>
<feature type="compositionally biased region" description="Basic and acidic residues" evidence="7">
    <location>
        <begin position="1"/>
        <end position="24"/>
    </location>
</feature>
<dbReference type="PROSITE" id="PS00028">
    <property type="entry name" value="ZINC_FINGER_C2H2_1"/>
    <property type="match status" value="1"/>
</dbReference>
<keyword evidence="3 6" id="KW-0863">Zinc-finger</keyword>
<keyword evidence="5" id="KW-0539">Nucleus</keyword>
<evidence type="ECO:0000256" key="7">
    <source>
        <dbReference type="SAM" id="MobiDB-lite"/>
    </source>
</evidence>
<dbReference type="PANTHER" id="PTHR24388">
    <property type="entry name" value="ZINC FINGER PROTEIN"/>
    <property type="match status" value="1"/>
</dbReference>
<sequence length="102" mass="11618">MNKEAKRSDTENKMSSLEDSKSCRSPDVPEEEGEERCSSKQRNSEEKPQCEQCGRRFANAWNLKQHQQIHTGEKPNICSYCSNGFSTLSNVKAHQRGEALQL</sequence>
<organism evidence="9 10">
    <name type="scientific">Characodon lateralis</name>
    <dbReference type="NCBI Taxonomy" id="208331"/>
    <lineage>
        <taxon>Eukaryota</taxon>
        <taxon>Metazoa</taxon>
        <taxon>Chordata</taxon>
        <taxon>Craniata</taxon>
        <taxon>Vertebrata</taxon>
        <taxon>Euteleostomi</taxon>
        <taxon>Actinopterygii</taxon>
        <taxon>Neopterygii</taxon>
        <taxon>Teleostei</taxon>
        <taxon>Neoteleostei</taxon>
        <taxon>Acanthomorphata</taxon>
        <taxon>Ovalentaria</taxon>
        <taxon>Atherinomorphae</taxon>
        <taxon>Cyprinodontiformes</taxon>
        <taxon>Goodeidae</taxon>
        <taxon>Characodon</taxon>
    </lineage>
</organism>
<feature type="domain" description="C2H2-type" evidence="8">
    <location>
        <begin position="48"/>
        <end position="75"/>
    </location>
</feature>
<evidence type="ECO:0000256" key="4">
    <source>
        <dbReference type="ARBA" id="ARBA00022833"/>
    </source>
</evidence>